<reference evidence="1 2" key="1">
    <citation type="journal article" date="2013" name="PLoS Genet.">
        <title>Genomic mechanisms accounting for the adaptation to parasitism in nematode-trapping fungi.</title>
        <authorList>
            <person name="Meerupati T."/>
            <person name="Andersson K.M."/>
            <person name="Friman E."/>
            <person name="Kumar D."/>
            <person name="Tunlid A."/>
            <person name="Ahren D."/>
        </authorList>
    </citation>
    <scope>NUCLEOTIDE SEQUENCE [LARGE SCALE GENOMIC DNA]</scope>
    <source>
        <strain evidence="1 2">CBS 200.50</strain>
    </source>
</reference>
<evidence type="ECO:0000313" key="1">
    <source>
        <dbReference type="EMBL" id="EPS39418.1"/>
    </source>
</evidence>
<dbReference type="AlphaFoldDB" id="S8BJE4"/>
<dbReference type="EMBL" id="AQGS01000472">
    <property type="protein sequence ID" value="EPS39418.1"/>
    <property type="molecule type" value="Genomic_DNA"/>
</dbReference>
<keyword evidence="2" id="KW-1185">Reference proteome</keyword>
<sequence length="393" mass="45221">MQPVEIHQGEDAAHHAQCALVLKARSALSDARRTLLEIHGLRQCPDLNCNSGIKHLLASLSDEPCILPWPSGGWKYTDAMDQYIRALLRVDGRKATELAFEQILICHHIGQRLRGSILVYMTAALLQLGEGKLCVKYQLLWRTLSENCPLMEPDELKERYLLRVLVTNLGDDINDEYLSEMLDRRDRSPICLQYATPQVLLEISWIQDLINLQNFRQLEGWFMNQLNYDVTYYIRGFLVDSDVVRGRPDLWRQDNEARIARLQAGQDALFKYISIRYASFWTDLITAIEDTSGTVGVWKEPVADFSGALMMPRFPRVHAMELVNLLHPIWKRTPGAVQWVKQSLENTERELLLEDCGPDHGSVDVKSEKMRQRMLRALVEKQEEAINAKLGYF</sequence>
<gene>
    <name evidence="1" type="ORF">H072_6804</name>
</gene>
<dbReference type="Proteomes" id="UP000015100">
    <property type="component" value="Unassembled WGS sequence"/>
</dbReference>
<comment type="caution">
    <text evidence="1">The sequence shown here is derived from an EMBL/GenBank/DDBJ whole genome shotgun (WGS) entry which is preliminary data.</text>
</comment>
<protein>
    <submittedName>
        <fullName evidence="1">Uncharacterized protein</fullName>
    </submittedName>
</protein>
<reference evidence="2" key="2">
    <citation type="submission" date="2013-04" db="EMBL/GenBank/DDBJ databases">
        <title>Genomic mechanisms accounting for the adaptation to parasitism in nematode-trapping fungi.</title>
        <authorList>
            <person name="Ahren D.G."/>
        </authorList>
    </citation>
    <scope>NUCLEOTIDE SEQUENCE [LARGE SCALE GENOMIC DNA]</scope>
    <source>
        <strain evidence="2">CBS 200.50</strain>
    </source>
</reference>
<name>S8BJE4_DACHA</name>
<proteinExistence type="predicted"/>
<evidence type="ECO:0000313" key="2">
    <source>
        <dbReference type="Proteomes" id="UP000015100"/>
    </source>
</evidence>
<organism evidence="1 2">
    <name type="scientific">Dactylellina haptotyla (strain CBS 200.50)</name>
    <name type="common">Nematode-trapping fungus</name>
    <name type="synonym">Monacrosporium haptotylum</name>
    <dbReference type="NCBI Taxonomy" id="1284197"/>
    <lineage>
        <taxon>Eukaryota</taxon>
        <taxon>Fungi</taxon>
        <taxon>Dikarya</taxon>
        <taxon>Ascomycota</taxon>
        <taxon>Pezizomycotina</taxon>
        <taxon>Orbiliomycetes</taxon>
        <taxon>Orbiliales</taxon>
        <taxon>Orbiliaceae</taxon>
        <taxon>Dactylellina</taxon>
    </lineage>
</organism>
<dbReference type="HOGENOM" id="CLU_702118_0_0_1"/>
<accession>S8BJE4</accession>